<dbReference type="Proteomes" id="UP000250088">
    <property type="component" value="Chromosome"/>
</dbReference>
<accession>A0A2Z2I2R9</accession>
<dbReference type="InterPro" id="IPR051550">
    <property type="entry name" value="SCF-Subunits/Alg-Epimerases"/>
</dbReference>
<dbReference type="InterPro" id="IPR012334">
    <property type="entry name" value="Pectin_lyas_fold"/>
</dbReference>
<feature type="transmembrane region" description="Helical" evidence="3">
    <location>
        <begin position="9"/>
        <end position="27"/>
    </location>
</feature>
<dbReference type="PANTHER" id="PTHR22990:SF15">
    <property type="entry name" value="F-BOX ONLY PROTEIN 10"/>
    <property type="match status" value="1"/>
</dbReference>
<name>A0A2Z2I2R9_9EURY</name>
<keyword evidence="1" id="KW-0677">Repeat</keyword>
<dbReference type="SMART" id="SM00710">
    <property type="entry name" value="PbH1"/>
    <property type="match status" value="7"/>
</dbReference>
<reference evidence="6" key="1">
    <citation type="submission" date="2017-02" db="EMBL/GenBank/DDBJ databases">
        <title>Natronthermophilus aegyptiacus gen. nov.,sp. nov., an aerobic, extremely halophilic alkalithermophilic archaeon isolated from the athalassohaline Wadi An Natrun, Egypt.</title>
        <authorList>
            <person name="Zhao B."/>
        </authorList>
    </citation>
    <scope>NUCLEOTIDE SEQUENCE [LARGE SCALE GENOMIC DNA]</scope>
    <source>
        <strain evidence="6">JW/NM-HA 15</strain>
    </source>
</reference>
<dbReference type="Pfam" id="PF05048">
    <property type="entry name" value="NosD"/>
    <property type="match status" value="1"/>
</dbReference>
<keyword evidence="3" id="KW-0472">Membrane</keyword>
<evidence type="ECO:0000259" key="4">
    <source>
        <dbReference type="Pfam" id="PF05048"/>
    </source>
</evidence>
<evidence type="ECO:0000313" key="6">
    <source>
        <dbReference type="Proteomes" id="UP000250088"/>
    </source>
</evidence>
<sequence length="659" mass="70106">MSELRRGDVLVLALAIVLVVLVGWLFVVDVDTSAEPAPFGDTVSMGLTLEADRGLDDDVDLPRAQVFYSQFPYVVGYYGVDTFLATEDSPGHDEQFGYPLSVLVTDYAGTDVTIGEDGYPRAGGESGWIDAETAWYVTDSEAETPQGDAILAFSDRDDAESFADAHDGTVRSWTDLLVQPFEPGDPTVVRDSVDDHHAGADAIVENRSALRERPVSTVVGEDADTIQEAIDDAPANTTVEIPAGEYDETLEIDEPITLLGDGDVTIRGDGNGTVITTTADRTALIGLEVTGSGSERQGEEPLPGEQANDWDDVFEVNYAGGDAGIGAHTADEVLIEDVTVHSSASGVIVRRGDAPVIRDVTVFSPENPNEGQAGLLLFHAPGVVENSTVEDGRDAIYSHRSHGLTVRDNHFDGNRLGVHLMHTSDTLIADNEFRNQETAGTFVMTGPENIAIVDNDVRDASIGIIPAGDEAYVANNVIVGGDVGLQIDSQNSLIEHNVLVGNGVGASEREMLPTNQVVRNDFVDNDVHATAGSGPLRIWTHDGVGNYWQGAGSLTPGSTVDRSYTATAAVDQRLHRTDGALTLSRAPALDAMDGFQGSVPGMRERSIADLSPTCEPNNPDLLERADALEAAWSCDLTGSSVDPESEREATAAAHQIRDS</sequence>
<protein>
    <submittedName>
        <fullName evidence="5">Nitrous oxide reductase accessory protein NosL/NosD</fullName>
    </submittedName>
</protein>
<evidence type="ECO:0000256" key="3">
    <source>
        <dbReference type="SAM" id="Phobius"/>
    </source>
</evidence>
<evidence type="ECO:0000313" key="5">
    <source>
        <dbReference type="EMBL" id="ARS91328.1"/>
    </source>
</evidence>
<dbReference type="KEGG" id="naj:B1756_17445"/>
<dbReference type="InterPro" id="IPR006626">
    <property type="entry name" value="PbH1"/>
</dbReference>
<keyword evidence="3" id="KW-1133">Transmembrane helix</keyword>
<evidence type="ECO:0000256" key="1">
    <source>
        <dbReference type="ARBA" id="ARBA00022737"/>
    </source>
</evidence>
<organism evidence="5 6">
    <name type="scientific">Natrarchaeobaculum aegyptiacum</name>
    <dbReference type="NCBI Taxonomy" id="745377"/>
    <lineage>
        <taxon>Archaea</taxon>
        <taxon>Methanobacteriati</taxon>
        <taxon>Methanobacteriota</taxon>
        <taxon>Stenosarchaea group</taxon>
        <taxon>Halobacteria</taxon>
        <taxon>Halobacteriales</taxon>
        <taxon>Natrialbaceae</taxon>
        <taxon>Natrarchaeobaculum</taxon>
    </lineage>
</organism>
<dbReference type="EMBL" id="CP019893">
    <property type="protein sequence ID" value="ARS91328.1"/>
    <property type="molecule type" value="Genomic_DNA"/>
</dbReference>
<dbReference type="SUPFAM" id="SSF51126">
    <property type="entry name" value="Pectin lyase-like"/>
    <property type="match status" value="1"/>
</dbReference>
<dbReference type="Pfam" id="PF05573">
    <property type="entry name" value="NosL"/>
    <property type="match status" value="1"/>
</dbReference>
<dbReference type="Gene3D" id="3.30.70.2050">
    <property type="match status" value="1"/>
</dbReference>
<keyword evidence="6" id="KW-1185">Reference proteome</keyword>
<dbReference type="SUPFAM" id="SSF160387">
    <property type="entry name" value="NosL/MerB-like"/>
    <property type="match status" value="1"/>
</dbReference>
<feature type="region of interest" description="Disordered" evidence="2">
    <location>
        <begin position="637"/>
        <end position="659"/>
    </location>
</feature>
<evidence type="ECO:0000256" key="2">
    <source>
        <dbReference type="SAM" id="MobiDB-lite"/>
    </source>
</evidence>
<dbReference type="OrthoDB" id="29186at2157"/>
<dbReference type="InterPro" id="IPR008719">
    <property type="entry name" value="N2O_reductase_NosL"/>
</dbReference>
<feature type="compositionally biased region" description="Basic and acidic residues" evidence="2">
    <location>
        <begin position="644"/>
        <end position="659"/>
    </location>
</feature>
<gene>
    <name evidence="5" type="ORF">B1756_17445</name>
</gene>
<dbReference type="InterPro" id="IPR007742">
    <property type="entry name" value="NosD_dom"/>
</dbReference>
<dbReference type="Gene3D" id="2.160.20.10">
    <property type="entry name" value="Single-stranded right-handed beta-helix, Pectin lyase-like"/>
    <property type="match status" value="1"/>
</dbReference>
<feature type="domain" description="Periplasmic copper-binding protein NosD beta helix" evidence="4">
    <location>
        <begin position="383"/>
        <end position="549"/>
    </location>
</feature>
<dbReference type="PANTHER" id="PTHR22990">
    <property type="entry name" value="F-BOX ONLY PROTEIN"/>
    <property type="match status" value="1"/>
</dbReference>
<dbReference type="InterPro" id="IPR011050">
    <property type="entry name" value="Pectin_lyase_fold/virulence"/>
</dbReference>
<keyword evidence="3" id="KW-0812">Transmembrane</keyword>
<dbReference type="AlphaFoldDB" id="A0A2Z2I2R9"/>
<proteinExistence type="predicted"/>